<dbReference type="InterPro" id="IPR049142">
    <property type="entry name" value="MS_channel_1st"/>
</dbReference>
<feature type="transmembrane region" description="Helical" evidence="7">
    <location>
        <begin position="414"/>
        <end position="436"/>
    </location>
</feature>
<evidence type="ECO:0000313" key="10">
    <source>
        <dbReference type="EMBL" id="PZF78812.1"/>
    </source>
</evidence>
<dbReference type="InterPro" id="IPR010920">
    <property type="entry name" value="LSM_dom_sf"/>
</dbReference>
<keyword evidence="4 7" id="KW-0812">Transmembrane</keyword>
<dbReference type="AlphaFoldDB" id="A0A2W2AYH4"/>
<dbReference type="RefSeq" id="WP_111196140.1">
    <property type="nucleotide sequence ID" value="NZ_QKVK01000001.1"/>
</dbReference>
<gene>
    <name evidence="10" type="ORF">DK847_03175</name>
</gene>
<dbReference type="PANTHER" id="PTHR30566">
    <property type="entry name" value="YNAI-RELATED MECHANOSENSITIVE ION CHANNEL"/>
    <property type="match status" value="1"/>
</dbReference>
<feature type="domain" description="Mechanosensitive ion channel transmembrane helices 2/3" evidence="9">
    <location>
        <begin position="540"/>
        <end position="576"/>
    </location>
</feature>
<comment type="caution">
    <text evidence="10">The sequence shown here is derived from an EMBL/GenBank/DDBJ whole genome shotgun (WGS) entry which is preliminary data.</text>
</comment>
<sequence length="755" mass="80706">MTGGGGMIRLVMILLWAVLTAGTAAADGPWSGEWEITWGNGGAIVRLEQDGAAVGGSFGSGQIQGTLRDGRFDGQILYNGDVETVTATLSADQQSFAGTTESGDWLNGLRIAPGDPHAAAVEADLANPRAALRSFLMAANLAQADKPYALNAAIDSIDFGSDAGWASREARFSGARQLFDLIDRATFNLAAIPDDTAEQRLSLQLPEAGSKSVVNIDMQRGADGKWRIVMPPPASLRAELDAGPSQTADGFRQLQSPRDTLRAFLDGMLHWNSGGEAQAIDTIDLSRVPEVLRKAEGALVAQYLVRIIDRVGHHTLQNVPNSGESREPFVYFELPAGRIAIEPVGTGKDTRWKFSAETAANIRSLYSSAEQLPDNHALDPGFIPASSMFALRDQVKRYAPALLRGLPGPAHVEYWQLLASLVALLAIVLLTLILRAALLWLMSRNAVRRHVVNPRRLALGLAMGISFIIGSRFVATVGLPAAARQYTVPVLGTLLIVIIAYALWQLVVFVLSVLQELAEKTETAVDNILITFAAGVAKLSIVLGAVLILSYLWSLPTSGLIAGLGISGLAVAFASKETLSNIFGAGILLGDRPFGKGDRIIAGDVNGWVESVGLRSTRVRTLYDSVLVVPNGKLADMVVNNLGARRKRSLSTTVIVTSGATPARMEAFTRDIRQRIADDPIFEGKWAEVNISRMWSEGIDVEISSMVETRSGRASREATHKLYLDIMRIAEANGLTLAHATDPAAAEGEAAAAKA</sequence>
<dbReference type="Pfam" id="PF21088">
    <property type="entry name" value="MS_channel_1st"/>
    <property type="match status" value="1"/>
</dbReference>
<evidence type="ECO:0000256" key="6">
    <source>
        <dbReference type="ARBA" id="ARBA00023136"/>
    </source>
</evidence>
<keyword evidence="3" id="KW-1003">Cell membrane</keyword>
<evidence type="ECO:0000256" key="3">
    <source>
        <dbReference type="ARBA" id="ARBA00022475"/>
    </source>
</evidence>
<proteinExistence type="inferred from homology"/>
<dbReference type="Pfam" id="PF00924">
    <property type="entry name" value="MS_channel_2nd"/>
    <property type="match status" value="1"/>
</dbReference>
<dbReference type="SUPFAM" id="SSF50182">
    <property type="entry name" value="Sm-like ribonucleoproteins"/>
    <property type="match status" value="1"/>
</dbReference>
<evidence type="ECO:0000256" key="5">
    <source>
        <dbReference type="ARBA" id="ARBA00022989"/>
    </source>
</evidence>
<feature type="domain" description="Mechanosensitive ion channel MscS" evidence="8">
    <location>
        <begin position="578"/>
        <end position="642"/>
    </location>
</feature>
<keyword evidence="6 7" id="KW-0472">Membrane</keyword>
<evidence type="ECO:0008006" key="12">
    <source>
        <dbReference type="Google" id="ProtNLM"/>
    </source>
</evidence>
<organism evidence="10 11">
    <name type="scientific">Aestuariivirga litoralis</name>
    <dbReference type="NCBI Taxonomy" id="2650924"/>
    <lineage>
        <taxon>Bacteria</taxon>
        <taxon>Pseudomonadati</taxon>
        <taxon>Pseudomonadota</taxon>
        <taxon>Alphaproteobacteria</taxon>
        <taxon>Hyphomicrobiales</taxon>
        <taxon>Aestuariivirgaceae</taxon>
        <taxon>Aestuariivirga</taxon>
    </lineage>
</organism>
<dbReference type="Proteomes" id="UP000248795">
    <property type="component" value="Unassembled WGS sequence"/>
</dbReference>
<evidence type="ECO:0000313" key="11">
    <source>
        <dbReference type="Proteomes" id="UP000248795"/>
    </source>
</evidence>
<comment type="similarity">
    <text evidence="2">Belongs to the MscS (TC 1.A.23) family.</text>
</comment>
<evidence type="ECO:0000256" key="7">
    <source>
        <dbReference type="SAM" id="Phobius"/>
    </source>
</evidence>
<feature type="transmembrane region" description="Helical" evidence="7">
    <location>
        <begin position="526"/>
        <end position="549"/>
    </location>
</feature>
<evidence type="ECO:0000259" key="8">
    <source>
        <dbReference type="Pfam" id="PF00924"/>
    </source>
</evidence>
<dbReference type="EMBL" id="QKVK01000001">
    <property type="protein sequence ID" value="PZF78812.1"/>
    <property type="molecule type" value="Genomic_DNA"/>
</dbReference>
<dbReference type="Gene3D" id="2.30.30.60">
    <property type="match status" value="1"/>
</dbReference>
<evidence type="ECO:0000256" key="2">
    <source>
        <dbReference type="ARBA" id="ARBA00008017"/>
    </source>
</evidence>
<dbReference type="GO" id="GO:0008381">
    <property type="term" value="F:mechanosensitive monoatomic ion channel activity"/>
    <property type="evidence" value="ECO:0007669"/>
    <property type="project" value="UniProtKB-ARBA"/>
</dbReference>
<evidence type="ECO:0000256" key="4">
    <source>
        <dbReference type="ARBA" id="ARBA00022692"/>
    </source>
</evidence>
<evidence type="ECO:0000256" key="1">
    <source>
        <dbReference type="ARBA" id="ARBA00004651"/>
    </source>
</evidence>
<evidence type="ECO:0000259" key="9">
    <source>
        <dbReference type="Pfam" id="PF21088"/>
    </source>
</evidence>
<dbReference type="InterPro" id="IPR006685">
    <property type="entry name" value="MscS_channel_2nd"/>
</dbReference>
<dbReference type="PANTHER" id="PTHR30566:SF5">
    <property type="entry name" value="MECHANOSENSITIVE ION CHANNEL PROTEIN 1, MITOCHONDRIAL-RELATED"/>
    <property type="match status" value="1"/>
</dbReference>
<accession>A0A2W2AYH4</accession>
<keyword evidence="11" id="KW-1185">Reference proteome</keyword>
<dbReference type="GO" id="GO:0005886">
    <property type="term" value="C:plasma membrane"/>
    <property type="evidence" value="ECO:0007669"/>
    <property type="project" value="UniProtKB-SubCell"/>
</dbReference>
<feature type="transmembrane region" description="Helical" evidence="7">
    <location>
        <begin position="491"/>
        <end position="514"/>
    </location>
</feature>
<dbReference type="InterPro" id="IPR011014">
    <property type="entry name" value="MscS_channel_TM-2"/>
</dbReference>
<dbReference type="InterPro" id="IPR023408">
    <property type="entry name" value="MscS_beta-dom_sf"/>
</dbReference>
<feature type="transmembrane region" description="Helical" evidence="7">
    <location>
        <begin position="555"/>
        <end position="574"/>
    </location>
</feature>
<protein>
    <recommendedName>
        <fullName evidence="12">Mechanosensitive ion channel family protein</fullName>
    </recommendedName>
</protein>
<name>A0A2W2AYH4_9HYPH</name>
<feature type="transmembrane region" description="Helical" evidence="7">
    <location>
        <begin position="457"/>
        <end position="479"/>
    </location>
</feature>
<comment type="subcellular location">
    <subcellularLocation>
        <location evidence="1">Cell membrane</location>
        <topology evidence="1">Multi-pass membrane protein</topology>
    </subcellularLocation>
</comment>
<reference evidence="11" key="1">
    <citation type="submission" date="2018-06" db="EMBL/GenBank/DDBJ databases">
        <title>Aestuariibacter litoralis strain KCTC 52945T.</title>
        <authorList>
            <person name="Li X."/>
            <person name="Salam N."/>
            <person name="Li J.-L."/>
            <person name="Chen Y.-M."/>
            <person name="Yang Z.-W."/>
            <person name="Zhang L.-Y."/>
            <person name="Han M.-X."/>
            <person name="Xiao M."/>
            <person name="Li W.-J."/>
        </authorList>
    </citation>
    <scope>NUCLEOTIDE SEQUENCE [LARGE SCALE GENOMIC DNA]</scope>
    <source>
        <strain evidence="11">KCTC 52945</strain>
    </source>
</reference>
<dbReference type="SUPFAM" id="SSF82861">
    <property type="entry name" value="Mechanosensitive channel protein MscS (YggB), transmembrane region"/>
    <property type="match status" value="1"/>
</dbReference>
<dbReference type="Gene3D" id="1.10.287.1260">
    <property type="match status" value="1"/>
</dbReference>
<keyword evidence="5 7" id="KW-1133">Transmembrane helix</keyword>